<accession>A0A2L2X9U3</accession>
<dbReference type="EMBL" id="BFAV01000071">
    <property type="protein sequence ID" value="GBF32965.1"/>
    <property type="molecule type" value="Genomic_DNA"/>
</dbReference>
<organism evidence="1 2">
    <name type="scientific">Desulfocucumis palustris</name>
    <dbReference type="NCBI Taxonomy" id="1898651"/>
    <lineage>
        <taxon>Bacteria</taxon>
        <taxon>Bacillati</taxon>
        <taxon>Bacillota</taxon>
        <taxon>Clostridia</taxon>
        <taxon>Eubacteriales</taxon>
        <taxon>Desulfocucumaceae</taxon>
        <taxon>Desulfocucumis</taxon>
    </lineage>
</organism>
<keyword evidence="2" id="KW-1185">Reference proteome</keyword>
<dbReference type="AlphaFoldDB" id="A0A2L2X9U3"/>
<proteinExistence type="predicted"/>
<evidence type="ECO:0000313" key="1">
    <source>
        <dbReference type="EMBL" id="GBF32965.1"/>
    </source>
</evidence>
<comment type="caution">
    <text evidence="1">The sequence shown here is derived from an EMBL/GenBank/DDBJ whole genome shotgun (WGS) entry which is preliminary data.</text>
</comment>
<dbReference type="Proteomes" id="UP000239549">
    <property type="component" value="Unassembled WGS sequence"/>
</dbReference>
<name>A0A2L2X9U3_9FIRM</name>
<reference evidence="2" key="1">
    <citation type="submission" date="2018-02" db="EMBL/GenBank/DDBJ databases">
        <title>Genome sequence of Desulfocucumis palustris strain NAW-5.</title>
        <authorList>
            <person name="Watanabe M."/>
            <person name="Kojima H."/>
            <person name="Fukui M."/>
        </authorList>
    </citation>
    <scope>NUCLEOTIDE SEQUENCE [LARGE SCALE GENOMIC DNA]</scope>
    <source>
        <strain evidence="2">NAW-5</strain>
    </source>
</reference>
<gene>
    <name evidence="1" type="ORF">DCCM_2062</name>
</gene>
<protein>
    <submittedName>
        <fullName evidence="1">Uncharacterized protein</fullName>
    </submittedName>
</protein>
<sequence length="42" mass="5198">MRHAIQRGNNWRNVFDQHVLQRIKEKTGHVFQDRYKAIQLHK</sequence>
<evidence type="ECO:0000313" key="2">
    <source>
        <dbReference type="Proteomes" id="UP000239549"/>
    </source>
</evidence>